<dbReference type="RefSeq" id="XP_045287541.1">
    <property type="nucleotide sequence ID" value="XM_045432329.1"/>
</dbReference>
<dbReference type="InParanoid" id="C0NQ50"/>
<dbReference type="EMBL" id="GG663368">
    <property type="protein sequence ID" value="EEH07060.1"/>
    <property type="molecule type" value="Genomic_DNA"/>
</dbReference>
<sequence>MLRDADEPVRLRGSPPRKEDLPMPLLPLLSLQLHQSNSSSIGLPKHNTTIGISPWRRHWSRQAAPTDLKGCQMVSQTRLQVKNASTLRRIGASAVKIRVSLPFILTKEVCSGAVAFLCGKHPYKNNPPAISTVQVDNIAQAWAGGLPQKWPTTKLQSTYKPQKHCCYIIPEFDDLKRPGAISSWVRSHPTTNPQFCPLNLAGRFSVAVFDEAHTWVLI</sequence>
<dbReference type="GeneID" id="69038296"/>
<evidence type="ECO:0000256" key="1">
    <source>
        <dbReference type="SAM" id="MobiDB-lite"/>
    </source>
</evidence>
<organism evidence="2 3">
    <name type="scientific">Ajellomyces capsulatus (strain G186AR / H82 / ATCC MYA-2454 / RMSCC 2432)</name>
    <name type="common">Darling's disease fungus</name>
    <name type="synonym">Histoplasma capsulatum</name>
    <dbReference type="NCBI Taxonomy" id="447093"/>
    <lineage>
        <taxon>Eukaryota</taxon>
        <taxon>Fungi</taxon>
        <taxon>Dikarya</taxon>
        <taxon>Ascomycota</taxon>
        <taxon>Pezizomycotina</taxon>
        <taxon>Eurotiomycetes</taxon>
        <taxon>Eurotiomycetidae</taxon>
        <taxon>Onygenales</taxon>
        <taxon>Ajellomycetaceae</taxon>
        <taxon>Histoplasma</taxon>
    </lineage>
</organism>
<dbReference type="HOGENOM" id="CLU_1266571_0_0_1"/>
<proteinExistence type="predicted"/>
<dbReference type="AlphaFoldDB" id="C0NQ50"/>
<dbReference type="Proteomes" id="UP000001631">
    <property type="component" value="Unassembled WGS sequence"/>
</dbReference>
<evidence type="ECO:0000313" key="2">
    <source>
        <dbReference type="EMBL" id="EEH07060.1"/>
    </source>
</evidence>
<keyword evidence="3" id="KW-1185">Reference proteome</keyword>
<accession>C0NQ50</accession>
<gene>
    <name evidence="2" type="ORF">HCBG_05280</name>
</gene>
<reference evidence="2" key="1">
    <citation type="submission" date="2009-02" db="EMBL/GenBank/DDBJ databases">
        <title>The Genome Sequence of Ajellomyces capsulatus strain G186AR.</title>
        <authorList>
            <consortium name="The Broad Institute Genome Sequencing Platform"/>
            <person name="Champion M."/>
            <person name="Cuomo C."/>
            <person name="Ma L.-J."/>
            <person name="Henn M.R."/>
            <person name="Sil A."/>
            <person name="Goldman B."/>
            <person name="Young S.K."/>
            <person name="Kodira C.D."/>
            <person name="Zeng Q."/>
            <person name="Koehrsen M."/>
            <person name="Alvarado L."/>
            <person name="Berlin A."/>
            <person name="Borenstein D."/>
            <person name="Chen Z."/>
            <person name="Engels R."/>
            <person name="Freedman E."/>
            <person name="Gellesch M."/>
            <person name="Goldberg J."/>
            <person name="Griggs A."/>
            <person name="Gujja S."/>
            <person name="Heiman D."/>
            <person name="Hepburn T."/>
            <person name="Howarth C."/>
            <person name="Jen D."/>
            <person name="Larson L."/>
            <person name="Lewis B."/>
            <person name="Mehta T."/>
            <person name="Park D."/>
            <person name="Pearson M."/>
            <person name="Roberts A."/>
            <person name="Saif S."/>
            <person name="Shea T."/>
            <person name="Shenoy N."/>
            <person name="Sisk P."/>
            <person name="Stolte C."/>
            <person name="Sykes S."/>
            <person name="Walk T."/>
            <person name="White J."/>
            <person name="Yandava C."/>
            <person name="Klein B."/>
            <person name="McEwen J.G."/>
            <person name="Puccia R."/>
            <person name="Goldman G.H."/>
            <person name="Felipe M.S."/>
            <person name="Nino-Vega G."/>
            <person name="San-Blas G."/>
            <person name="Taylor J."/>
            <person name="Mendoza L."/>
            <person name="Galagan J."/>
            <person name="Nusbaum C."/>
            <person name="Birren B."/>
        </authorList>
    </citation>
    <scope>NUCLEOTIDE SEQUENCE</scope>
    <source>
        <strain evidence="2">G186AR</strain>
    </source>
</reference>
<feature type="region of interest" description="Disordered" evidence="1">
    <location>
        <begin position="1"/>
        <end position="21"/>
    </location>
</feature>
<protein>
    <submittedName>
        <fullName evidence="2">Uncharacterized protein</fullName>
    </submittedName>
</protein>
<name>C0NQ50_AJECG</name>
<evidence type="ECO:0000313" key="3">
    <source>
        <dbReference type="Proteomes" id="UP000001631"/>
    </source>
</evidence>